<evidence type="ECO:0000313" key="1">
    <source>
        <dbReference type="EMBL" id="KAK3599410.1"/>
    </source>
</evidence>
<proteinExistence type="predicted"/>
<reference evidence="1" key="1">
    <citation type="journal article" date="2021" name="Genome Biol. Evol.">
        <title>A High-Quality Reference Genome for a Parasitic Bivalve with Doubly Uniparental Inheritance (Bivalvia: Unionida).</title>
        <authorList>
            <person name="Smith C.H."/>
        </authorList>
    </citation>
    <scope>NUCLEOTIDE SEQUENCE</scope>
    <source>
        <strain evidence="1">CHS0354</strain>
    </source>
</reference>
<comment type="caution">
    <text evidence="1">The sequence shown here is derived from an EMBL/GenBank/DDBJ whole genome shotgun (WGS) entry which is preliminary data.</text>
</comment>
<gene>
    <name evidence="1" type="ORF">CHS0354_036427</name>
</gene>
<organism evidence="1 2">
    <name type="scientific">Potamilus streckersoni</name>
    <dbReference type="NCBI Taxonomy" id="2493646"/>
    <lineage>
        <taxon>Eukaryota</taxon>
        <taxon>Metazoa</taxon>
        <taxon>Spiralia</taxon>
        <taxon>Lophotrochozoa</taxon>
        <taxon>Mollusca</taxon>
        <taxon>Bivalvia</taxon>
        <taxon>Autobranchia</taxon>
        <taxon>Heteroconchia</taxon>
        <taxon>Palaeoheterodonta</taxon>
        <taxon>Unionida</taxon>
        <taxon>Unionoidea</taxon>
        <taxon>Unionidae</taxon>
        <taxon>Ambleminae</taxon>
        <taxon>Lampsilini</taxon>
        <taxon>Potamilus</taxon>
    </lineage>
</organism>
<reference evidence="1" key="3">
    <citation type="submission" date="2023-05" db="EMBL/GenBank/DDBJ databases">
        <authorList>
            <person name="Smith C.H."/>
        </authorList>
    </citation>
    <scope>NUCLEOTIDE SEQUENCE</scope>
    <source>
        <strain evidence="1">CHS0354</strain>
        <tissue evidence="1">Mantle</tissue>
    </source>
</reference>
<protein>
    <submittedName>
        <fullName evidence="1">Uncharacterized protein</fullName>
    </submittedName>
</protein>
<accession>A0AAE0SXE6</accession>
<keyword evidence="2" id="KW-1185">Reference proteome</keyword>
<name>A0AAE0SXE6_9BIVA</name>
<evidence type="ECO:0000313" key="2">
    <source>
        <dbReference type="Proteomes" id="UP001195483"/>
    </source>
</evidence>
<reference evidence="1" key="2">
    <citation type="journal article" date="2021" name="Genome Biol. Evol.">
        <title>Developing a high-quality reference genome for a parasitic bivalve with doubly uniparental inheritance (Bivalvia: Unionida).</title>
        <authorList>
            <person name="Smith C.H."/>
        </authorList>
    </citation>
    <scope>NUCLEOTIDE SEQUENCE</scope>
    <source>
        <strain evidence="1">CHS0354</strain>
        <tissue evidence="1">Mantle</tissue>
    </source>
</reference>
<dbReference type="Proteomes" id="UP001195483">
    <property type="component" value="Unassembled WGS sequence"/>
</dbReference>
<sequence length="113" mass="13021">MQGRTKTLDRQTCLIYFYFLQKVGYNKLFAINDANNILEIAITYTFGLQKAILLDYINLCFSNPELKTSNMNMQQPIKFSTECRGFFLTCNGQTNSQWQVGVFLFFTAANISN</sequence>
<dbReference type="EMBL" id="JAEAOA010002130">
    <property type="protein sequence ID" value="KAK3599410.1"/>
    <property type="molecule type" value="Genomic_DNA"/>
</dbReference>
<dbReference type="AlphaFoldDB" id="A0AAE0SXE6"/>